<evidence type="ECO:0000259" key="5">
    <source>
        <dbReference type="SMART" id="SM00563"/>
    </source>
</evidence>
<reference evidence="6 7" key="1">
    <citation type="submission" date="2019-02" db="EMBL/GenBank/DDBJ databases">
        <title>Genomic Encyclopedia of Type Strains, Phase IV (KMG-IV): sequencing the most valuable type-strain genomes for metagenomic binning, comparative biology and taxonomic classification.</title>
        <authorList>
            <person name="Goeker M."/>
        </authorList>
    </citation>
    <scope>NUCLEOTIDE SEQUENCE [LARGE SCALE GENOMIC DNA]</scope>
    <source>
        <strain evidence="6 7">DSM 18116</strain>
    </source>
</reference>
<evidence type="ECO:0000313" key="6">
    <source>
        <dbReference type="EMBL" id="RZS75340.1"/>
    </source>
</evidence>
<keyword evidence="4" id="KW-1133">Transmembrane helix</keyword>
<feature type="transmembrane region" description="Helical" evidence="4">
    <location>
        <begin position="12"/>
        <end position="38"/>
    </location>
</feature>
<comment type="caution">
    <text evidence="6">The sequence shown here is derived from an EMBL/GenBank/DDBJ whole genome shotgun (WGS) entry which is preliminary data.</text>
</comment>
<keyword evidence="3 6" id="KW-0012">Acyltransferase</keyword>
<dbReference type="SMART" id="SM00563">
    <property type="entry name" value="PlsC"/>
    <property type="match status" value="1"/>
</dbReference>
<organism evidence="6 7">
    <name type="scientific">Pseudobacter ginsenosidimutans</name>
    <dbReference type="NCBI Taxonomy" id="661488"/>
    <lineage>
        <taxon>Bacteria</taxon>
        <taxon>Pseudomonadati</taxon>
        <taxon>Bacteroidota</taxon>
        <taxon>Chitinophagia</taxon>
        <taxon>Chitinophagales</taxon>
        <taxon>Chitinophagaceae</taxon>
        <taxon>Pseudobacter</taxon>
    </lineage>
</organism>
<comment type="pathway">
    <text evidence="1">Lipid metabolism.</text>
</comment>
<evidence type="ECO:0000256" key="1">
    <source>
        <dbReference type="ARBA" id="ARBA00005189"/>
    </source>
</evidence>
<dbReference type="PANTHER" id="PTHR10434:SF11">
    <property type="entry name" value="1-ACYL-SN-GLYCEROL-3-PHOSPHATE ACYLTRANSFERASE"/>
    <property type="match status" value="1"/>
</dbReference>
<dbReference type="Pfam" id="PF01553">
    <property type="entry name" value="Acyltransferase"/>
    <property type="match status" value="1"/>
</dbReference>
<keyword evidence="4" id="KW-0812">Transmembrane</keyword>
<gene>
    <name evidence="6" type="ORF">EV199_1205</name>
</gene>
<evidence type="ECO:0000313" key="7">
    <source>
        <dbReference type="Proteomes" id="UP000293874"/>
    </source>
</evidence>
<dbReference type="OrthoDB" id="9803035at2"/>
<dbReference type="SUPFAM" id="SSF69593">
    <property type="entry name" value="Glycerol-3-phosphate (1)-acyltransferase"/>
    <property type="match status" value="1"/>
</dbReference>
<dbReference type="EMBL" id="SGXA01000001">
    <property type="protein sequence ID" value="RZS75340.1"/>
    <property type="molecule type" value="Genomic_DNA"/>
</dbReference>
<dbReference type="GO" id="GO:0006654">
    <property type="term" value="P:phosphatidic acid biosynthetic process"/>
    <property type="evidence" value="ECO:0007669"/>
    <property type="project" value="TreeGrafter"/>
</dbReference>
<feature type="domain" description="Phospholipid/glycerol acyltransferase" evidence="5">
    <location>
        <begin position="79"/>
        <end position="193"/>
    </location>
</feature>
<dbReference type="AlphaFoldDB" id="A0A4Q7N162"/>
<sequence>MKYLLLPIKGLYFLYAAICFVVLMLLVFPIVIVASFFGKISGGNFIYRCCQFWADAWFLLTGIIHRNIFQFPHDKKQQYIFVANHISYLDIPVIVKTIRQPIRILGKAEMSKVPVFGFIYRNAAVTVDRSSAEGRAKSVRVLKSVIRKGISIFIFPEGTFNESHEPLRGFYDGAFRIAIETQTPIKPVLFLDTYARQHYKSIFSLNPGKSRSVFLEPVPVEGLTTKDVQALKEKVYNLMADALRKYNAAWIHEVPQLPASGE</sequence>
<evidence type="ECO:0000256" key="2">
    <source>
        <dbReference type="ARBA" id="ARBA00022679"/>
    </source>
</evidence>
<name>A0A4Q7N162_9BACT</name>
<keyword evidence="4" id="KW-0472">Membrane</keyword>
<keyword evidence="7" id="KW-1185">Reference proteome</keyword>
<evidence type="ECO:0000256" key="4">
    <source>
        <dbReference type="SAM" id="Phobius"/>
    </source>
</evidence>
<dbReference type="InterPro" id="IPR002123">
    <property type="entry name" value="Plipid/glycerol_acylTrfase"/>
</dbReference>
<dbReference type="Proteomes" id="UP000293874">
    <property type="component" value="Unassembled WGS sequence"/>
</dbReference>
<dbReference type="GO" id="GO:0003841">
    <property type="term" value="F:1-acylglycerol-3-phosphate O-acyltransferase activity"/>
    <property type="evidence" value="ECO:0007669"/>
    <property type="project" value="TreeGrafter"/>
</dbReference>
<dbReference type="CDD" id="cd07989">
    <property type="entry name" value="LPLAT_AGPAT-like"/>
    <property type="match status" value="1"/>
</dbReference>
<evidence type="ECO:0000256" key="3">
    <source>
        <dbReference type="ARBA" id="ARBA00023315"/>
    </source>
</evidence>
<accession>A0A4Q7N162</accession>
<proteinExistence type="predicted"/>
<dbReference type="PANTHER" id="PTHR10434">
    <property type="entry name" value="1-ACYL-SN-GLYCEROL-3-PHOSPHATE ACYLTRANSFERASE"/>
    <property type="match status" value="1"/>
</dbReference>
<protein>
    <submittedName>
        <fullName evidence="6">1-acyl-sn-glycerol-3-phosphate acyltransferase</fullName>
    </submittedName>
</protein>
<dbReference type="RefSeq" id="WP_130539716.1">
    <property type="nucleotide sequence ID" value="NZ_CP042431.1"/>
</dbReference>
<keyword evidence="2 6" id="KW-0808">Transferase</keyword>